<proteinExistence type="predicted"/>
<sequence>MPPTLSDSSMTLEFISVPYYLDVIDVRRHHESVLYLNEFSIVSHDLDFV</sequence>
<dbReference type="HOGENOM" id="CLU_3143290_0_0_1"/>
<dbReference type="EMBL" id="KN839830">
    <property type="protein sequence ID" value="KIJ89359.1"/>
    <property type="molecule type" value="Genomic_DNA"/>
</dbReference>
<keyword evidence="2" id="KW-1185">Reference proteome</keyword>
<evidence type="ECO:0000313" key="1">
    <source>
        <dbReference type="EMBL" id="KIJ89359.1"/>
    </source>
</evidence>
<reference evidence="1 2" key="1">
    <citation type="submission" date="2014-04" db="EMBL/GenBank/DDBJ databases">
        <authorList>
            <consortium name="DOE Joint Genome Institute"/>
            <person name="Kuo A."/>
            <person name="Kohler A."/>
            <person name="Nagy L.G."/>
            <person name="Floudas D."/>
            <person name="Copeland A."/>
            <person name="Barry K.W."/>
            <person name="Cichocki N."/>
            <person name="Veneault-Fourrey C."/>
            <person name="LaButti K."/>
            <person name="Lindquist E.A."/>
            <person name="Lipzen A."/>
            <person name="Lundell T."/>
            <person name="Morin E."/>
            <person name="Murat C."/>
            <person name="Sun H."/>
            <person name="Tunlid A."/>
            <person name="Henrissat B."/>
            <person name="Grigoriev I.V."/>
            <person name="Hibbett D.S."/>
            <person name="Martin F."/>
            <person name="Nordberg H.P."/>
            <person name="Cantor M.N."/>
            <person name="Hua S.X."/>
        </authorList>
    </citation>
    <scope>NUCLEOTIDE SEQUENCE [LARGE SCALE GENOMIC DNA]</scope>
    <source>
        <strain evidence="1 2">LaAM-08-1</strain>
    </source>
</reference>
<dbReference type="Proteomes" id="UP000054477">
    <property type="component" value="Unassembled WGS sequence"/>
</dbReference>
<accession>A0A0C9WGF6</accession>
<reference evidence="2" key="2">
    <citation type="submission" date="2015-01" db="EMBL/GenBank/DDBJ databases">
        <title>Evolutionary Origins and Diversification of the Mycorrhizal Mutualists.</title>
        <authorList>
            <consortium name="DOE Joint Genome Institute"/>
            <consortium name="Mycorrhizal Genomics Consortium"/>
            <person name="Kohler A."/>
            <person name="Kuo A."/>
            <person name="Nagy L.G."/>
            <person name="Floudas D."/>
            <person name="Copeland A."/>
            <person name="Barry K.W."/>
            <person name="Cichocki N."/>
            <person name="Veneault-Fourrey C."/>
            <person name="LaButti K."/>
            <person name="Lindquist E.A."/>
            <person name="Lipzen A."/>
            <person name="Lundell T."/>
            <person name="Morin E."/>
            <person name="Murat C."/>
            <person name="Riley R."/>
            <person name="Ohm R."/>
            <person name="Sun H."/>
            <person name="Tunlid A."/>
            <person name="Henrissat B."/>
            <person name="Grigoriev I.V."/>
            <person name="Hibbett D.S."/>
            <person name="Martin F."/>
        </authorList>
    </citation>
    <scope>NUCLEOTIDE SEQUENCE [LARGE SCALE GENOMIC DNA]</scope>
    <source>
        <strain evidence="2">LaAM-08-1</strain>
    </source>
</reference>
<gene>
    <name evidence="1" type="ORF">K443DRAFT_16219</name>
</gene>
<organism evidence="1 2">
    <name type="scientific">Laccaria amethystina LaAM-08-1</name>
    <dbReference type="NCBI Taxonomy" id="1095629"/>
    <lineage>
        <taxon>Eukaryota</taxon>
        <taxon>Fungi</taxon>
        <taxon>Dikarya</taxon>
        <taxon>Basidiomycota</taxon>
        <taxon>Agaricomycotina</taxon>
        <taxon>Agaricomycetes</taxon>
        <taxon>Agaricomycetidae</taxon>
        <taxon>Agaricales</taxon>
        <taxon>Agaricineae</taxon>
        <taxon>Hydnangiaceae</taxon>
        <taxon>Laccaria</taxon>
    </lineage>
</organism>
<protein>
    <submittedName>
        <fullName evidence="1">Uncharacterized protein</fullName>
    </submittedName>
</protein>
<dbReference type="AlphaFoldDB" id="A0A0C9WGF6"/>
<name>A0A0C9WGF6_9AGAR</name>
<evidence type="ECO:0000313" key="2">
    <source>
        <dbReference type="Proteomes" id="UP000054477"/>
    </source>
</evidence>